<dbReference type="AlphaFoldDB" id="A0A1A8PTA4"/>
<dbReference type="InterPro" id="IPR006578">
    <property type="entry name" value="MADF-dom"/>
</dbReference>
<reference evidence="3" key="2">
    <citation type="submission" date="2016-06" db="EMBL/GenBank/DDBJ databases">
        <title>The genome of a short-lived fish provides insights into sex chromosome evolution and the genetic control of aging.</title>
        <authorList>
            <person name="Reichwald K."/>
            <person name="Felder M."/>
            <person name="Petzold A."/>
            <person name="Koch P."/>
            <person name="Groth M."/>
            <person name="Platzer M."/>
        </authorList>
    </citation>
    <scope>NUCLEOTIDE SEQUENCE</scope>
    <source>
        <tissue evidence="3">Brain</tissue>
    </source>
</reference>
<feature type="compositionally biased region" description="Polar residues" evidence="1">
    <location>
        <begin position="293"/>
        <end position="304"/>
    </location>
</feature>
<dbReference type="GO" id="GO:0005634">
    <property type="term" value="C:nucleus"/>
    <property type="evidence" value="ECO:0007669"/>
    <property type="project" value="TreeGrafter"/>
</dbReference>
<evidence type="ECO:0000313" key="3">
    <source>
        <dbReference type="EMBL" id="SBR84685.1"/>
    </source>
</evidence>
<dbReference type="GO" id="GO:0005667">
    <property type="term" value="C:transcription regulator complex"/>
    <property type="evidence" value="ECO:0007669"/>
    <property type="project" value="TreeGrafter"/>
</dbReference>
<dbReference type="PANTHER" id="PTHR12243">
    <property type="entry name" value="MADF DOMAIN TRANSCRIPTION FACTOR"/>
    <property type="match status" value="1"/>
</dbReference>
<feature type="region of interest" description="Disordered" evidence="1">
    <location>
        <begin position="271"/>
        <end position="326"/>
    </location>
</feature>
<feature type="compositionally biased region" description="Pro residues" evidence="1">
    <location>
        <begin position="310"/>
        <end position="320"/>
    </location>
</feature>
<dbReference type="Pfam" id="PF10545">
    <property type="entry name" value="MADF_DNA_bdg"/>
    <property type="match status" value="1"/>
</dbReference>
<sequence>MMTSQRRKTKPRRRSNATKIKTAIMAYHKFRWTSEMEDQLVGMWQQRECLYKVSCRTYHNRNDKERSWAEIASALDIPVEEVKMRATSLRTQYSKILKVNPSGSGEKTLTNKQRWIMKSLMFLKKYVTQRATESTLYQSTKDAMAVEREPLSDPDDDVSQMSEETSVEEQSIPLNDDEDFSPYVSPPRPAKKPKKSQTEPKADAIEMEKLKILQQMATAFQAGRSRPSSANSDSNFGAQVAEELRLIKNPLIKTRLKRKIMNDLYEAQENDDIDARPSNSYQLPPTYPVPTSLHITNTQPHPLNTYTTPHAPPQHTPPPLTDTQLLPNHQLQNNDQICCIKLEDDD</sequence>
<proteinExistence type="predicted"/>
<dbReference type="PANTHER" id="PTHR12243:SF69">
    <property type="entry name" value="SI:CH73-59F11.3"/>
    <property type="match status" value="1"/>
</dbReference>
<feature type="compositionally biased region" description="Polar residues" evidence="1">
    <location>
        <begin position="159"/>
        <end position="173"/>
    </location>
</feature>
<dbReference type="EMBL" id="HAEH01008515">
    <property type="protein sequence ID" value="SBR84685.1"/>
    <property type="molecule type" value="Transcribed_RNA"/>
</dbReference>
<organism evidence="3">
    <name type="scientific">Nothobranchius rachovii</name>
    <name type="common">bluefin notho</name>
    <dbReference type="NCBI Taxonomy" id="451742"/>
    <lineage>
        <taxon>Eukaryota</taxon>
        <taxon>Metazoa</taxon>
        <taxon>Chordata</taxon>
        <taxon>Craniata</taxon>
        <taxon>Vertebrata</taxon>
        <taxon>Euteleostomi</taxon>
        <taxon>Actinopterygii</taxon>
        <taxon>Neopterygii</taxon>
        <taxon>Teleostei</taxon>
        <taxon>Neoteleostei</taxon>
        <taxon>Acanthomorphata</taxon>
        <taxon>Ovalentaria</taxon>
        <taxon>Atherinomorphae</taxon>
        <taxon>Cyprinodontiformes</taxon>
        <taxon>Nothobranchiidae</taxon>
        <taxon>Nothobranchius</taxon>
    </lineage>
</organism>
<protein>
    <recommendedName>
        <fullName evidence="2">MADF domain-containing protein</fullName>
    </recommendedName>
</protein>
<accession>A0A1A8PTA4</accession>
<evidence type="ECO:0000256" key="1">
    <source>
        <dbReference type="SAM" id="MobiDB-lite"/>
    </source>
</evidence>
<dbReference type="PROSITE" id="PS51029">
    <property type="entry name" value="MADF"/>
    <property type="match status" value="1"/>
</dbReference>
<name>A0A1A8PTA4_9TELE</name>
<feature type="domain" description="MADF" evidence="2">
    <location>
        <begin position="39"/>
        <end position="128"/>
    </location>
</feature>
<gene>
    <name evidence="3" type="primary">Nfu_g_1_007397</name>
</gene>
<feature type="region of interest" description="Disordered" evidence="1">
    <location>
        <begin position="137"/>
        <end position="202"/>
    </location>
</feature>
<evidence type="ECO:0000259" key="2">
    <source>
        <dbReference type="PROSITE" id="PS51029"/>
    </source>
</evidence>
<dbReference type="InterPro" id="IPR039353">
    <property type="entry name" value="TF_Adf1"/>
</dbReference>
<reference evidence="3" key="1">
    <citation type="submission" date="2016-05" db="EMBL/GenBank/DDBJ databases">
        <authorList>
            <person name="Lavstsen T."/>
            <person name="Jespersen J.S."/>
        </authorList>
    </citation>
    <scope>NUCLEOTIDE SEQUENCE</scope>
    <source>
        <tissue evidence="3">Brain</tissue>
    </source>
</reference>
<dbReference type="GO" id="GO:0006357">
    <property type="term" value="P:regulation of transcription by RNA polymerase II"/>
    <property type="evidence" value="ECO:0007669"/>
    <property type="project" value="TreeGrafter"/>
</dbReference>
<dbReference type="SMART" id="SM00595">
    <property type="entry name" value="MADF"/>
    <property type="match status" value="1"/>
</dbReference>